<evidence type="ECO:0000256" key="1">
    <source>
        <dbReference type="ARBA" id="ARBA00023015"/>
    </source>
</evidence>
<dbReference type="Pfam" id="PF07702">
    <property type="entry name" value="UTRA"/>
    <property type="match status" value="1"/>
</dbReference>
<evidence type="ECO:0000256" key="3">
    <source>
        <dbReference type="ARBA" id="ARBA00023163"/>
    </source>
</evidence>
<dbReference type="PROSITE" id="PS50949">
    <property type="entry name" value="HTH_GNTR"/>
    <property type="match status" value="1"/>
</dbReference>
<keyword evidence="1" id="KW-0805">Transcription regulation</keyword>
<dbReference type="InterPro" id="IPR036388">
    <property type="entry name" value="WH-like_DNA-bd_sf"/>
</dbReference>
<evidence type="ECO:0000313" key="5">
    <source>
        <dbReference type="EMBL" id="GLV53476.1"/>
    </source>
</evidence>
<proteinExistence type="predicted"/>
<protein>
    <submittedName>
        <fullName evidence="5">HTH-type transcriptional regulator YbgA</fullName>
    </submittedName>
</protein>
<reference evidence="5 6" key="1">
    <citation type="submission" date="2023-02" db="EMBL/GenBank/DDBJ databases">
        <title>Dictyobacter halimunensis sp. nov., a new member of the class Ktedonobacteria from forest soil in a geothermal area.</title>
        <authorList>
            <person name="Rachmania M.K."/>
            <person name="Ningsih F."/>
            <person name="Sakai Y."/>
            <person name="Yabe S."/>
            <person name="Yokota A."/>
            <person name="Sjamsuridzal W."/>
        </authorList>
    </citation>
    <scope>NUCLEOTIDE SEQUENCE [LARGE SCALE GENOMIC DNA]</scope>
    <source>
        <strain evidence="5 6">S3.2.2.5</strain>
    </source>
</reference>
<dbReference type="SUPFAM" id="SSF46785">
    <property type="entry name" value="Winged helix' DNA-binding domain"/>
    <property type="match status" value="1"/>
</dbReference>
<dbReference type="InterPro" id="IPR050679">
    <property type="entry name" value="Bact_HTH_transcr_reg"/>
</dbReference>
<dbReference type="SUPFAM" id="SSF64288">
    <property type="entry name" value="Chorismate lyase-like"/>
    <property type="match status" value="1"/>
</dbReference>
<comment type="caution">
    <text evidence="5">The sequence shown here is derived from an EMBL/GenBank/DDBJ whole genome shotgun (WGS) entry which is preliminary data.</text>
</comment>
<dbReference type="InterPro" id="IPR000524">
    <property type="entry name" value="Tscrpt_reg_HTH_GntR"/>
</dbReference>
<dbReference type="PRINTS" id="PR00035">
    <property type="entry name" value="HTHGNTR"/>
</dbReference>
<dbReference type="InterPro" id="IPR036390">
    <property type="entry name" value="WH_DNA-bd_sf"/>
</dbReference>
<dbReference type="CDD" id="cd07377">
    <property type="entry name" value="WHTH_GntR"/>
    <property type="match status" value="1"/>
</dbReference>
<dbReference type="Pfam" id="PF00392">
    <property type="entry name" value="GntR"/>
    <property type="match status" value="1"/>
</dbReference>
<dbReference type="PANTHER" id="PTHR44846:SF1">
    <property type="entry name" value="MANNOSYL-D-GLYCERATE TRANSPORT_METABOLISM SYSTEM REPRESSOR MNGR-RELATED"/>
    <property type="match status" value="1"/>
</dbReference>
<keyword evidence="2" id="KW-0238">DNA-binding</keyword>
<dbReference type="EMBL" id="BSRI01000001">
    <property type="protein sequence ID" value="GLV53476.1"/>
    <property type="molecule type" value="Genomic_DNA"/>
</dbReference>
<keyword evidence="3" id="KW-0804">Transcription</keyword>
<sequence>MDSVDRAHLDAEHNTHLSSRTPLPKYHIIKEVMLGQIADGKWAVGALIPSEPELCREFGVSRITVRRAIAELVQDGKLRAVQGKGTFVASPKLQEHFVQRAFGFFEDMQRRGLVLTTEVLRQEIIPSPVEVALQLGISPREPVHVIVRVRSVAGEKILVSTTYIPEYLCPGLEHDDISTGSLYQHLQHRYQLSIAHGKRNLEAVSAGQWEARLLDIALGSPLLRLDSTAYLANGRAFEYSQALQRGDRARIEVEFLPASEE</sequence>
<dbReference type="Gene3D" id="1.10.10.10">
    <property type="entry name" value="Winged helix-like DNA-binding domain superfamily/Winged helix DNA-binding domain"/>
    <property type="match status" value="1"/>
</dbReference>
<name>A0ABQ6FM48_9CHLR</name>
<feature type="domain" description="HTH gntR-type" evidence="4">
    <location>
        <begin position="23"/>
        <end position="91"/>
    </location>
</feature>
<dbReference type="Proteomes" id="UP001344906">
    <property type="component" value="Unassembled WGS sequence"/>
</dbReference>
<dbReference type="SMART" id="SM00345">
    <property type="entry name" value="HTH_GNTR"/>
    <property type="match status" value="1"/>
</dbReference>
<dbReference type="Gene3D" id="3.40.1410.10">
    <property type="entry name" value="Chorismate lyase-like"/>
    <property type="match status" value="1"/>
</dbReference>
<dbReference type="InterPro" id="IPR011663">
    <property type="entry name" value="UTRA"/>
</dbReference>
<dbReference type="PANTHER" id="PTHR44846">
    <property type="entry name" value="MANNOSYL-D-GLYCERATE TRANSPORT/METABOLISM SYSTEM REPRESSOR MNGR-RELATED"/>
    <property type="match status" value="1"/>
</dbReference>
<evidence type="ECO:0000256" key="2">
    <source>
        <dbReference type="ARBA" id="ARBA00023125"/>
    </source>
</evidence>
<dbReference type="InterPro" id="IPR028978">
    <property type="entry name" value="Chorismate_lyase_/UTRA_dom_sf"/>
</dbReference>
<evidence type="ECO:0000313" key="6">
    <source>
        <dbReference type="Proteomes" id="UP001344906"/>
    </source>
</evidence>
<dbReference type="SMART" id="SM00866">
    <property type="entry name" value="UTRA"/>
    <property type="match status" value="1"/>
</dbReference>
<organism evidence="5 6">
    <name type="scientific">Dictyobacter halimunensis</name>
    <dbReference type="NCBI Taxonomy" id="3026934"/>
    <lineage>
        <taxon>Bacteria</taxon>
        <taxon>Bacillati</taxon>
        <taxon>Chloroflexota</taxon>
        <taxon>Ktedonobacteria</taxon>
        <taxon>Ktedonobacterales</taxon>
        <taxon>Dictyobacteraceae</taxon>
        <taxon>Dictyobacter</taxon>
    </lineage>
</organism>
<keyword evidence="6" id="KW-1185">Reference proteome</keyword>
<gene>
    <name evidence="5" type="primary">ybgA</name>
    <name evidence="5" type="ORF">KDH_03300</name>
</gene>
<evidence type="ECO:0000259" key="4">
    <source>
        <dbReference type="PROSITE" id="PS50949"/>
    </source>
</evidence>
<accession>A0ABQ6FM48</accession>